<feature type="chain" id="PRO_5025543599" description="Secreted protein" evidence="1">
    <location>
        <begin position="19"/>
        <end position="99"/>
    </location>
</feature>
<accession>A0A6A4RKT7</accession>
<dbReference type="AlphaFoldDB" id="A0A6A4RKT7"/>
<dbReference type="EMBL" id="VEVO01000026">
    <property type="protein sequence ID" value="KAF0022473.1"/>
    <property type="molecule type" value="Genomic_DNA"/>
</dbReference>
<evidence type="ECO:0008006" key="4">
    <source>
        <dbReference type="Google" id="ProtNLM"/>
    </source>
</evidence>
<proteinExistence type="predicted"/>
<reference evidence="2 3" key="1">
    <citation type="submission" date="2019-06" db="EMBL/GenBank/DDBJ databases">
        <title>Draft genomes of female and male turbot (Scophthalmus maximus).</title>
        <authorList>
            <person name="Xu H."/>
            <person name="Xu X.-W."/>
            <person name="Shao C."/>
            <person name="Chen S."/>
        </authorList>
    </citation>
    <scope>NUCLEOTIDE SEQUENCE [LARGE SCALE GENOMIC DNA]</scope>
    <source>
        <strain evidence="2">Ysfricsl-2016a</strain>
        <tissue evidence="2">Blood</tissue>
    </source>
</reference>
<evidence type="ECO:0000313" key="2">
    <source>
        <dbReference type="EMBL" id="KAF0022473.1"/>
    </source>
</evidence>
<evidence type="ECO:0000313" key="3">
    <source>
        <dbReference type="Proteomes" id="UP000438429"/>
    </source>
</evidence>
<feature type="signal peptide" evidence="1">
    <location>
        <begin position="1"/>
        <end position="18"/>
    </location>
</feature>
<dbReference type="Proteomes" id="UP000438429">
    <property type="component" value="Unassembled WGS sequence"/>
</dbReference>
<comment type="caution">
    <text evidence="2">The sequence shown here is derived from an EMBL/GenBank/DDBJ whole genome shotgun (WGS) entry which is preliminary data.</text>
</comment>
<organism evidence="2 3">
    <name type="scientific">Scophthalmus maximus</name>
    <name type="common">Turbot</name>
    <name type="synonym">Psetta maxima</name>
    <dbReference type="NCBI Taxonomy" id="52904"/>
    <lineage>
        <taxon>Eukaryota</taxon>
        <taxon>Metazoa</taxon>
        <taxon>Chordata</taxon>
        <taxon>Craniata</taxon>
        <taxon>Vertebrata</taxon>
        <taxon>Euteleostomi</taxon>
        <taxon>Actinopterygii</taxon>
        <taxon>Neopterygii</taxon>
        <taxon>Teleostei</taxon>
        <taxon>Neoteleostei</taxon>
        <taxon>Acanthomorphata</taxon>
        <taxon>Carangaria</taxon>
        <taxon>Pleuronectiformes</taxon>
        <taxon>Pleuronectoidei</taxon>
        <taxon>Scophthalmidae</taxon>
        <taxon>Scophthalmus</taxon>
    </lineage>
</organism>
<gene>
    <name evidence="2" type="ORF">F2P81_025286</name>
</gene>
<evidence type="ECO:0000256" key="1">
    <source>
        <dbReference type="SAM" id="SignalP"/>
    </source>
</evidence>
<protein>
    <recommendedName>
        <fullName evidence="4">Secreted protein</fullName>
    </recommendedName>
</protein>
<name>A0A6A4RKT7_SCOMX</name>
<sequence length="99" mass="10814">MLLLLLVMMMMGFDHSGGLDLGRSRRSRRLSGCRRGEVGLLLTGVEHHSRSDSSRGRVLLDRVHGGSGSRVLQVMMVVHVGGRKVLELLVVVRVMGSHG</sequence>
<keyword evidence="1" id="KW-0732">Signal</keyword>